<proteinExistence type="predicted"/>
<dbReference type="AlphaFoldDB" id="A0A0S6TZF3"/>
<sequence length="43" mass="5056">MRKNHEPGDLPRFLLGKLSEGKITVQKEYNIGKLCLFLTMHWL</sequence>
<protein>
    <submittedName>
        <fullName evidence="1">Uncharacterized protein</fullName>
    </submittedName>
</protein>
<accession>A0A0S6TZF3</accession>
<dbReference type="HOGENOM" id="CLU_3231648_0_0_9"/>
<organism evidence="1">
    <name type="scientific">Clostridium botulinum B str. Osaka05</name>
    <dbReference type="NCBI Taxonomy" id="1407017"/>
    <lineage>
        <taxon>Bacteria</taxon>
        <taxon>Bacillati</taxon>
        <taxon>Bacillota</taxon>
        <taxon>Clostridia</taxon>
        <taxon>Eubacteriales</taxon>
        <taxon>Clostridiaceae</taxon>
        <taxon>Clostridium</taxon>
    </lineage>
</organism>
<evidence type="ECO:0000313" key="1">
    <source>
        <dbReference type="EMBL" id="GAE01405.1"/>
    </source>
</evidence>
<reference evidence="1" key="1">
    <citation type="submission" date="2013-10" db="EMBL/GenBank/DDBJ databases">
        <title>Draft genome sequence of Clostridium botulinum type B strain Osaka05.</title>
        <authorList>
            <person name="Sakaguchi Y."/>
            <person name="Hosomi K."/>
            <person name="Uchiyama J."/>
            <person name="Ogura Y."/>
            <person name="Sakaguchi M."/>
            <person name="Kohda T."/>
            <person name="Mukamoto M."/>
            <person name="Misawa N."/>
            <person name="Matsuzaki S."/>
            <person name="Hayashi T."/>
            <person name="Kozaki S."/>
        </authorList>
    </citation>
    <scope>NUCLEOTIDE SEQUENCE</scope>
    <source>
        <strain evidence="1">Osaka05</strain>
    </source>
</reference>
<name>A0A0S6TZF3_CLOBO</name>
<dbReference type="EMBL" id="DF384213">
    <property type="protein sequence ID" value="GAE01405.1"/>
    <property type="molecule type" value="Genomic_DNA"/>
</dbReference>
<dbReference type="Proteomes" id="UP000054164">
    <property type="component" value="Unassembled WGS sequence"/>
</dbReference>
<gene>
    <name evidence="1" type="ORF">CBO05C_1095</name>
</gene>